<gene>
    <name evidence="1" type="ORF">OXX778_LOCUS8341</name>
</gene>
<comment type="caution">
    <text evidence="1">The sequence shown here is derived from an EMBL/GenBank/DDBJ whole genome shotgun (WGS) entry which is preliminary data.</text>
</comment>
<reference evidence="1" key="1">
    <citation type="submission" date="2021-02" db="EMBL/GenBank/DDBJ databases">
        <authorList>
            <person name="Nowell W R."/>
        </authorList>
    </citation>
    <scope>NUCLEOTIDE SEQUENCE</scope>
    <source>
        <strain evidence="1">Ploen Becks lab</strain>
    </source>
</reference>
<evidence type="ECO:0000313" key="1">
    <source>
        <dbReference type="EMBL" id="CAF0838777.1"/>
    </source>
</evidence>
<accession>A0A813VMK5</accession>
<name>A0A813VMK5_9BILA</name>
<sequence>MSNDLLNNVNGKELFDDFGIDEFDDIFTCNNIIDDLVNVGTIDNLEVVNIGNNMDTLSDLTKMNMSTNNDNIYSSTDVEFNSIDNENTLGSSNIKMNNLHKKWINCLKFLKTV</sequence>
<organism evidence="1 2">
    <name type="scientific">Brachionus calyciflorus</name>
    <dbReference type="NCBI Taxonomy" id="104777"/>
    <lineage>
        <taxon>Eukaryota</taxon>
        <taxon>Metazoa</taxon>
        <taxon>Spiralia</taxon>
        <taxon>Gnathifera</taxon>
        <taxon>Rotifera</taxon>
        <taxon>Eurotatoria</taxon>
        <taxon>Monogononta</taxon>
        <taxon>Pseudotrocha</taxon>
        <taxon>Ploima</taxon>
        <taxon>Brachionidae</taxon>
        <taxon>Brachionus</taxon>
    </lineage>
</organism>
<proteinExistence type="predicted"/>
<protein>
    <submittedName>
        <fullName evidence="1">Uncharacterized protein</fullName>
    </submittedName>
</protein>
<dbReference type="EMBL" id="CAJNOC010001140">
    <property type="protein sequence ID" value="CAF0838777.1"/>
    <property type="molecule type" value="Genomic_DNA"/>
</dbReference>
<evidence type="ECO:0000313" key="2">
    <source>
        <dbReference type="Proteomes" id="UP000663879"/>
    </source>
</evidence>
<dbReference type="Proteomes" id="UP000663879">
    <property type="component" value="Unassembled WGS sequence"/>
</dbReference>
<dbReference type="AlphaFoldDB" id="A0A813VMK5"/>
<keyword evidence="2" id="KW-1185">Reference proteome</keyword>